<evidence type="ECO:0000313" key="3">
    <source>
        <dbReference type="EMBL" id="PXX95175.1"/>
    </source>
</evidence>
<dbReference type="AlphaFoldDB" id="A0A2V3ZR32"/>
<name>A0A2V3ZR32_9BACT</name>
<accession>A0A2V3ZR32</accession>
<dbReference type="OrthoDB" id="769954at2"/>
<proteinExistence type="predicted"/>
<keyword evidence="2" id="KW-0732">Signal</keyword>
<comment type="caution">
    <text evidence="3">The sequence shown here is derived from an EMBL/GenBank/DDBJ whole genome shotgun (WGS) entry which is preliminary data.</text>
</comment>
<evidence type="ECO:0000256" key="2">
    <source>
        <dbReference type="SAM" id="SignalP"/>
    </source>
</evidence>
<feature type="coiled-coil region" evidence="1">
    <location>
        <begin position="250"/>
        <end position="287"/>
    </location>
</feature>
<feature type="signal peptide" evidence="2">
    <location>
        <begin position="1"/>
        <end position="22"/>
    </location>
</feature>
<keyword evidence="1" id="KW-0175">Coiled coil</keyword>
<evidence type="ECO:0000256" key="1">
    <source>
        <dbReference type="SAM" id="Coils"/>
    </source>
</evidence>
<evidence type="ECO:0008006" key="5">
    <source>
        <dbReference type="Google" id="ProtNLM"/>
    </source>
</evidence>
<organism evidence="3 4">
    <name type="scientific">Marinifilum breve</name>
    <dbReference type="NCBI Taxonomy" id="2184082"/>
    <lineage>
        <taxon>Bacteria</taxon>
        <taxon>Pseudomonadati</taxon>
        <taxon>Bacteroidota</taxon>
        <taxon>Bacteroidia</taxon>
        <taxon>Marinilabiliales</taxon>
        <taxon>Marinifilaceae</taxon>
    </lineage>
</organism>
<gene>
    <name evidence="3" type="ORF">DF185_22615</name>
</gene>
<protein>
    <recommendedName>
        <fullName evidence="5">Cell wall anchor protein</fullName>
    </recommendedName>
</protein>
<reference evidence="3 4" key="1">
    <citation type="submission" date="2018-05" db="EMBL/GenBank/DDBJ databases">
        <title>Marinifilum breve JC075T sp. nov., a marine bacterium isolated from Yongle Blue Hole in the South China Sea.</title>
        <authorList>
            <person name="Fu T."/>
        </authorList>
    </citation>
    <scope>NUCLEOTIDE SEQUENCE [LARGE SCALE GENOMIC DNA]</scope>
    <source>
        <strain evidence="3 4">JC075</strain>
    </source>
</reference>
<dbReference type="Proteomes" id="UP000248079">
    <property type="component" value="Unassembled WGS sequence"/>
</dbReference>
<dbReference type="EMBL" id="QFLI01000017">
    <property type="protein sequence ID" value="PXX95175.1"/>
    <property type="molecule type" value="Genomic_DNA"/>
</dbReference>
<sequence>MKNKIIILFLLITAFSNFRLFAQNTIKKTVEVDQAGWKRVLYGNNSSGRGYGKLTLLTKGGATTPHVCEISWFKGWSNYGGINVVSTSSGGYWTECRITFDGDKSYVEVYFTKSIPLLDVVLDQEAWDGSGVFDGILPDGGDLVITDAKIGRVNYGVHDFYLSHSGKLGIGTTKPSTKLEVAGTIKATEIKVVAQTADFVFEDDYQLKDLSEVEQFITTNKHLPDIPSAKQMEENSVGLAEMNKLLLQKVEELTLYVIQQQKEISQLKAKEEKIEQLETAIQSLINQKNDSK</sequence>
<evidence type="ECO:0000313" key="4">
    <source>
        <dbReference type="Proteomes" id="UP000248079"/>
    </source>
</evidence>
<dbReference type="RefSeq" id="WP_110363986.1">
    <property type="nucleotide sequence ID" value="NZ_QFLI01000017.1"/>
</dbReference>
<feature type="chain" id="PRO_5015977453" description="Cell wall anchor protein" evidence="2">
    <location>
        <begin position="23"/>
        <end position="292"/>
    </location>
</feature>
<keyword evidence="4" id="KW-1185">Reference proteome</keyword>